<dbReference type="AlphaFoldDB" id="A0A401Q276"/>
<accession>A0A401Q276</accession>
<evidence type="ECO:0000313" key="1">
    <source>
        <dbReference type="EMBL" id="GCB79460.1"/>
    </source>
</evidence>
<dbReference type="Proteomes" id="UP000288216">
    <property type="component" value="Unassembled WGS sequence"/>
</dbReference>
<name>A0A401Q276_SCYTO</name>
<evidence type="ECO:0000313" key="2">
    <source>
        <dbReference type="Proteomes" id="UP000288216"/>
    </source>
</evidence>
<sequence length="78" mass="8661">MDQILDKNASRIFSIQLLPRPLQLPQLTVSKGGNLEQWFSWRAIIFSLGGKRVGGLGHDLLRGANTSALTLTMDVREL</sequence>
<gene>
    <name evidence="1" type="ORF">scyTo_0015981</name>
</gene>
<proteinExistence type="predicted"/>
<organism evidence="1 2">
    <name type="scientific">Scyliorhinus torazame</name>
    <name type="common">Cloudy catshark</name>
    <name type="synonym">Catulus torazame</name>
    <dbReference type="NCBI Taxonomy" id="75743"/>
    <lineage>
        <taxon>Eukaryota</taxon>
        <taxon>Metazoa</taxon>
        <taxon>Chordata</taxon>
        <taxon>Craniata</taxon>
        <taxon>Vertebrata</taxon>
        <taxon>Chondrichthyes</taxon>
        <taxon>Elasmobranchii</taxon>
        <taxon>Galeomorphii</taxon>
        <taxon>Galeoidea</taxon>
        <taxon>Carcharhiniformes</taxon>
        <taxon>Scyliorhinidae</taxon>
        <taxon>Scyliorhinus</taxon>
    </lineage>
</organism>
<comment type="caution">
    <text evidence="1">The sequence shown here is derived from an EMBL/GenBank/DDBJ whole genome shotgun (WGS) entry which is preliminary data.</text>
</comment>
<reference evidence="1 2" key="1">
    <citation type="journal article" date="2018" name="Nat. Ecol. Evol.">
        <title>Shark genomes provide insights into elasmobranch evolution and the origin of vertebrates.</title>
        <authorList>
            <person name="Hara Y"/>
            <person name="Yamaguchi K"/>
            <person name="Onimaru K"/>
            <person name="Kadota M"/>
            <person name="Koyanagi M"/>
            <person name="Keeley SD"/>
            <person name="Tatsumi K"/>
            <person name="Tanaka K"/>
            <person name="Motone F"/>
            <person name="Kageyama Y"/>
            <person name="Nozu R"/>
            <person name="Adachi N"/>
            <person name="Nishimura O"/>
            <person name="Nakagawa R"/>
            <person name="Tanegashima C"/>
            <person name="Kiyatake I"/>
            <person name="Matsumoto R"/>
            <person name="Murakumo K"/>
            <person name="Nishida K"/>
            <person name="Terakita A"/>
            <person name="Kuratani S"/>
            <person name="Sato K"/>
            <person name="Hyodo S Kuraku.S."/>
        </authorList>
    </citation>
    <scope>NUCLEOTIDE SEQUENCE [LARGE SCALE GENOMIC DNA]</scope>
</reference>
<keyword evidence="2" id="KW-1185">Reference proteome</keyword>
<dbReference type="EMBL" id="BFAA01009372">
    <property type="protein sequence ID" value="GCB79460.1"/>
    <property type="molecule type" value="Genomic_DNA"/>
</dbReference>
<protein>
    <submittedName>
        <fullName evidence="1">Uncharacterized protein</fullName>
    </submittedName>
</protein>